<dbReference type="PANTHER" id="PTHR11922:SF2">
    <property type="entry name" value="GMP SYNTHASE [GLUTAMINE-HYDROLYZING]"/>
    <property type="match status" value="1"/>
</dbReference>
<dbReference type="AlphaFoldDB" id="B9K7J5"/>
<gene>
    <name evidence="9" type="primary">guaA</name>
    <name evidence="12" type="ordered locus">CTN_0752</name>
</gene>
<dbReference type="NCBIfam" id="TIGR00884">
    <property type="entry name" value="guaA_Cterm"/>
    <property type="match status" value="1"/>
</dbReference>
<evidence type="ECO:0000256" key="9">
    <source>
        <dbReference type="HAMAP-Rule" id="MF_00344"/>
    </source>
</evidence>
<protein>
    <recommendedName>
        <fullName evidence="9">GMP synthase [glutamine-hydrolyzing]</fullName>
        <ecNumber evidence="9">6.3.5.2</ecNumber>
    </recommendedName>
    <alternativeName>
        <fullName evidence="9">GMP synthetase</fullName>
    </alternativeName>
    <alternativeName>
        <fullName evidence="9">Glutamine amidotransferase</fullName>
    </alternativeName>
</protein>
<dbReference type="InterPro" id="IPR048267">
    <property type="entry name" value="Arginosuc_syn_N"/>
</dbReference>
<dbReference type="GO" id="GO:0003921">
    <property type="term" value="F:GMP synthase activity"/>
    <property type="evidence" value="ECO:0007669"/>
    <property type="project" value="InterPro"/>
</dbReference>
<dbReference type="Gene3D" id="3.40.50.880">
    <property type="match status" value="1"/>
</dbReference>
<dbReference type="InterPro" id="IPR025777">
    <property type="entry name" value="GMPS_ATP_PPase_dom"/>
</dbReference>
<dbReference type="InterPro" id="IPR014729">
    <property type="entry name" value="Rossmann-like_a/b/a_fold"/>
</dbReference>
<dbReference type="FunFam" id="3.30.300.10:FF:000002">
    <property type="entry name" value="GMP synthase [glutamine-hydrolyzing]"/>
    <property type="match status" value="1"/>
</dbReference>
<reference evidence="12 13" key="1">
    <citation type="journal article" date="2009" name="Biosci. Biotechnol. Biochem.">
        <title>WeGAS: a web-based microbial genome annotation system.</title>
        <authorList>
            <person name="Lee D."/>
            <person name="Seo H."/>
            <person name="Park C."/>
            <person name="Park K."/>
        </authorList>
    </citation>
    <scope>NUCLEOTIDE SEQUENCE [LARGE SCALE GENOMIC DNA]</scope>
    <source>
        <strain evidence="13">ATCC 49049 / DSM 4359 / NBRC 107923 / NS-E</strain>
    </source>
</reference>
<dbReference type="eggNOG" id="COG0518">
    <property type="taxonomic scope" value="Bacteria"/>
</dbReference>
<dbReference type="GO" id="GO:0005524">
    <property type="term" value="F:ATP binding"/>
    <property type="evidence" value="ECO:0007669"/>
    <property type="project" value="UniProtKB-UniRule"/>
</dbReference>
<dbReference type="KEGG" id="tna:CTN_0752"/>
<dbReference type="Pfam" id="PF00958">
    <property type="entry name" value="GMP_synt_C"/>
    <property type="match status" value="1"/>
</dbReference>
<evidence type="ECO:0000256" key="3">
    <source>
        <dbReference type="ARBA" id="ARBA00022598"/>
    </source>
</evidence>
<dbReference type="InterPro" id="IPR029062">
    <property type="entry name" value="Class_I_gatase-like"/>
</dbReference>
<dbReference type="Pfam" id="PF00764">
    <property type="entry name" value="Arginosuc_synth"/>
    <property type="match status" value="1"/>
</dbReference>
<feature type="active site" description="Nucleophile" evidence="9">
    <location>
        <position position="77"/>
    </location>
</feature>
<evidence type="ECO:0000313" key="12">
    <source>
        <dbReference type="EMBL" id="ACM22928.1"/>
    </source>
</evidence>
<dbReference type="SUPFAM" id="SSF52402">
    <property type="entry name" value="Adenine nucleotide alpha hydrolases-like"/>
    <property type="match status" value="1"/>
</dbReference>
<dbReference type="UniPathway" id="UPA00189">
    <property type="reaction ID" value="UER00296"/>
</dbReference>
<dbReference type="STRING" id="309803.CTN_0752"/>
<dbReference type="NCBIfam" id="TIGR00888">
    <property type="entry name" value="guaA_Nterm"/>
    <property type="match status" value="1"/>
</dbReference>
<keyword evidence="4 9" id="KW-0547">Nucleotide-binding</keyword>
<dbReference type="InterPro" id="IPR004739">
    <property type="entry name" value="GMP_synth_GATase"/>
</dbReference>
<dbReference type="EMBL" id="CP000916">
    <property type="protein sequence ID" value="ACM22928.1"/>
    <property type="molecule type" value="Genomic_DNA"/>
</dbReference>
<comment type="subunit">
    <text evidence="9">Homodimer.</text>
</comment>
<dbReference type="Pfam" id="PF00117">
    <property type="entry name" value="GATase"/>
    <property type="match status" value="1"/>
</dbReference>
<accession>B9K7J5</accession>
<feature type="domain" description="GMPS ATP-PPase" evidence="11">
    <location>
        <begin position="188"/>
        <end position="378"/>
    </location>
</feature>
<dbReference type="PROSITE" id="PS51273">
    <property type="entry name" value="GATASE_TYPE_1"/>
    <property type="match status" value="1"/>
</dbReference>
<organism evidence="12 13">
    <name type="scientific">Thermotoga neapolitana (strain ATCC 49049 / DSM 4359 / NBRC 107923 / NS-E)</name>
    <dbReference type="NCBI Taxonomy" id="309803"/>
    <lineage>
        <taxon>Bacteria</taxon>
        <taxon>Thermotogati</taxon>
        <taxon>Thermotogota</taxon>
        <taxon>Thermotogae</taxon>
        <taxon>Thermotogales</taxon>
        <taxon>Thermotogaceae</taxon>
        <taxon>Thermotoga</taxon>
    </lineage>
</organism>
<dbReference type="Proteomes" id="UP000000445">
    <property type="component" value="Chromosome"/>
</dbReference>
<dbReference type="EC" id="6.3.5.2" evidence="9"/>
<evidence type="ECO:0000313" key="13">
    <source>
        <dbReference type="Proteomes" id="UP000000445"/>
    </source>
</evidence>
<keyword evidence="5 9" id="KW-0332">GMP biosynthesis</keyword>
<evidence type="ECO:0000256" key="4">
    <source>
        <dbReference type="ARBA" id="ARBA00022741"/>
    </source>
</evidence>
<keyword evidence="6 9" id="KW-0658">Purine biosynthesis</keyword>
<dbReference type="InterPro" id="IPR022955">
    <property type="entry name" value="GMP_synthase"/>
</dbReference>
<evidence type="ECO:0000256" key="8">
    <source>
        <dbReference type="ARBA" id="ARBA00022962"/>
    </source>
</evidence>
<keyword evidence="13" id="KW-1185">Reference proteome</keyword>
<dbReference type="InterPro" id="IPR017926">
    <property type="entry name" value="GATASE"/>
</dbReference>
<dbReference type="GO" id="GO:0005829">
    <property type="term" value="C:cytosol"/>
    <property type="evidence" value="ECO:0007669"/>
    <property type="project" value="TreeGrafter"/>
</dbReference>
<evidence type="ECO:0000256" key="10">
    <source>
        <dbReference type="PROSITE-ProRule" id="PRU00886"/>
    </source>
</evidence>
<proteinExistence type="inferred from homology"/>
<name>B9K7J5_THENN</name>
<keyword evidence="7 9" id="KW-0067">ATP-binding</keyword>
<feature type="binding site" evidence="10">
    <location>
        <begin position="215"/>
        <end position="221"/>
    </location>
    <ligand>
        <name>ATP</name>
        <dbReference type="ChEBI" id="CHEBI:30616"/>
    </ligand>
</feature>
<evidence type="ECO:0000256" key="1">
    <source>
        <dbReference type="ARBA" id="ARBA00002332"/>
    </source>
</evidence>
<dbReference type="NCBIfam" id="NF000848">
    <property type="entry name" value="PRK00074.1"/>
    <property type="match status" value="1"/>
</dbReference>
<evidence type="ECO:0000256" key="6">
    <source>
        <dbReference type="ARBA" id="ARBA00022755"/>
    </source>
</evidence>
<dbReference type="PRINTS" id="PR00096">
    <property type="entry name" value="GATASE"/>
</dbReference>
<sequence>MDLVLVVDYGSQYSRLITRRIRENEVYSEVVFPDDPVDLSKVDAVVLSGGPKSVYEEGAPGLPEWFREYRGPVLAICYGMQLIVKEFGGEVKRGRGEYGRTLVELSEDPLFEGIPDRIHVWMSHGDEVVKLPEGFHPIAVSETGVIAAATDGKRFWLLQFHPEVHHTEYGDRMISNFLFNVCKLEKNWKIGDLVEEKIRHIKETIGNKKAILALSGGVDSSVAAVLVHRAIGKNLVCVFVDHGLLRKNEREEVERVFKEHFDMNLVVVDARKRFLEKLRGVTDPEKKRKIIGEEFIRVFEEEAKKHDVEFLVQGTIYSDVIESAASGKTTAKIKSHHNVGGLPEKMNLKLVEPLRDLFKDEVRKVGKYLGIPDRIINRHPFPGPGLAVRVLGEVTEEKLEILREADYIFIETLRKHDYYDKVWQAFAVLLPIKSVGVKGDARAYEYVVALRAVNSVEGMTADWSRIPHDILDEASRRITREVKGVGRVVYDITSKPPATIEWE</sequence>
<dbReference type="SUPFAM" id="SSF54810">
    <property type="entry name" value="GMP synthetase C-terminal dimerisation domain"/>
    <property type="match status" value="1"/>
</dbReference>
<dbReference type="SUPFAM" id="SSF52317">
    <property type="entry name" value="Class I glutamine amidotransferase-like"/>
    <property type="match status" value="1"/>
</dbReference>
<evidence type="ECO:0000256" key="2">
    <source>
        <dbReference type="ARBA" id="ARBA00005153"/>
    </source>
</evidence>
<dbReference type="PANTHER" id="PTHR11922">
    <property type="entry name" value="GMP SYNTHASE-RELATED"/>
    <property type="match status" value="1"/>
</dbReference>
<comment type="pathway">
    <text evidence="2 9">Purine metabolism; GMP biosynthesis; GMP from XMP (L-Gln route): step 1/1.</text>
</comment>
<keyword evidence="3 9" id="KW-0436">Ligase</keyword>
<dbReference type="eggNOG" id="COG0519">
    <property type="taxonomic scope" value="Bacteria"/>
</dbReference>
<comment type="catalytic activity">
    <reaction evidence="9">
        <text>XMP + L-glutamine + ATP + H2O = GMP + L-glutamate + AMP + diphosphate + 2 H(+)</text>
        <dbReference type="Rhea" id="RHEA:11680"/>
        <dbReference type="ChEBI" id="CHEBI:15377"/>
        <dbReference type="ChEBI" id="CHEBI:15378"/>
        <dbReference type="ChEBI" id="CHEBI:29985"/>
        <dbReference type="ChEBI" id="CHEBI:30616"/>
        <dbReference type="ChEBI" id="CHEBI:33019"/>
        <dbReference type="ChEBI" id="CHEBI:57464"/>
        <dbReference type="ChEBI" id="CHEBI:58115"/>
        <dbReference type="ChEBI" id="CHEBI:58359"/>
        <dbReference type="ChEBI" id="CHEBI:456215"/>
        <dbReference type="EC" id="6.3.5.2"/>
    </reaction>
</comment>
<feature type="active site" evidence="9">
    <location>
        <position position="163"/>
    </location>
</feature>
<feature type="active site" evidence="9">
    <location>
        <position position="161"/>
    </location>
</feature>
<dbReference type="PROSITE" id="PS51553">
    <property type="entry name" value="GMPS_ATP_PPASE"/>
    <property type="match status" value="1"/>
</dbReference>
<dbReference type="Gene3D" id="3.40.50.620">
    <property type="entry name" value="HUPs"/>
    <property type="match status" value="1"/>
</dbReference>
<dbReference type="HAMAP" id="MF_00344">
    <property type="entry name" value="GMP_synthase"/>
    <property type="match status" value="1"/>
</dbReference>
<dbReference type="HOGENOM" id="CLU_014340_0_5_0"/>
<dbReference type="CDD" id="cd01997">
    <property type="entry name" value="GMP_synthase_C"/>
    <property type="match status" value="1"/>
</dbReference>
<evidence type="ECO:0000259" key="11">
    <source>
        <dbReference type="PROSITE" id="PS51553"/>
    </source>
</evidence>
<dbReference type="FunFam" id="3.40.50.620:FF:000001">
    <property type="entry name" value="GMP synthase [glutamine-hydrolyzing]"/>
    <property type="match status" value="1"/>
</dbReference>
<evidence type="ECO:0000256" key="5">
    <source>
        <dbReference type="ARBA" id="ARBA00022749"/>
    </source>
</evidence>
<dbReference type="CDD" id="cd01742">
    <property type="entry name" value="GATase1_GMP_Synthase"/>
    <property type="match status" value="1"/>
</dbReference>
<evidence type="ECO:0000256" key="7">
    <source>
        <dbReference type="ARBA" id="ARBA00022840"/>
    </source>
</evidence>
<comment type="function">
    <text evidence="1 9">Catalyzes the synthesis of GMP from XMP.</text>
</comment>
<keyword evidence="8 9" id="KW-0315">Glutamine amidotransferase</keyword>
<dbReference type="Gene3D" id="3.30.300.10">
    <property type="match status" value="1"/>
</dbReference>
<dbReference type="InterPro" id="IPR001674">
    <property type="entry name" value="GMP_synth_C"/>
</dbReference>